<name>F7QT22_9LACO</name>
<comment type="caution">
    <text evidence="1">The sequence shown here is derived from an EMBL/GenBank/DDBJ whole genome shotgun (WGS) entry which is preliminary data.</text>
</comment>
<gene>
    <name evidence="1" type="ORF">LSGJ_00666</name>
</gene>
<accession>F7QT22</accession>
<dbReference type="Proteomes" id="UP000003074">
    <property type="component" value="Unassembled WGS sequence"/>
</dbReference>
<evidence type="ECO:0000313" key="2">
    <source>
        <dbReference type="Proteomes" id="UP000003074"/>
    </source>
</evidence>
<evidence type="ECO:0000313" key="1">
    <source>
        <dbReference type="EMBL" id="EGM52246.1"/>
    </source>
</evidence>
<proteinExistence type="predicted"/>
<dbReference type="AlphaFoldDB" id="F7QT22"/>
<protein>
    <submittedName>
        <fullName evidence="1">Uncharacterized protein</fullName>
    </submittedName>
</protein>
<sequence length="38" mass="4291">MITIGVYKLKELSILILSRLEVLLLHLTLITKAPSIIM</sequence>
<reference evidence="1 2" key="1">
    <citation type="journal article" date="2011" name="J. Bacteriol.">
        <title>Genome Sequence of Lactobacillus salivarius GJ-24, a Probiotic Strain Isolated from Healthy Adult Intestine.</title>
        <authorList>
            <person name="Cho Y.J."/>
            <person name="Choi J.K."/>
            <person name="Kim J.H."/>
            <person name="Lim Y.S."/>
            <person name="Ham J.S."/>
            <person name="Kang D.K."/>
            <person name="Chun J."/>
            <person name="Paik H.D."/>
            <person name="Kim G.B."/>
        </authorList>
    </citation>
    <scope>NUCLEOTIDE SEQUENCE [LARGE SCALE GENOMIC DNA]</scope>
    <source>
        <strain evidence="1 2">GJ-24</strain>
    </source>
</reference>
<organism evidence="1 2">
    <name type="scientific">Ligilactobacillus salivarius GJ-24</name>
    <dbReference type="NCBI Taxonomy" id="1041521"/>
    <lineage>
        <taxon>Bacteria</taxon>
        <taxon>Bacillati</taxon>
        <taxon>Bacillota</taxon>
        <taxon>Bacilli</taxon>
        <taxon>Lactobacillales</taxon>
        <taxon>Lactobacillaceae</taxon>
        <taxon>Ligilactobacillus</taxon>
    </lineage>
</organism>
<dbReference type="EMBL" id="AFOI01000002">
    <property type="protein sequence ID" value="EGM52246.1"/>
    <property type="molecule type" value="Genomic_DNA"/>
</dbReference>